<organism evidence="2 3">
    <name type="scientific">Rhipicephalus microplus</name>
    <name type="common">Cattle tick</name>
    <name type="synonym">Boophilus microplus</name>
    <dbReference type="NCBI Taxonomy" id="6941"/>
    <lineage>
        <taxon>Eukaryota</taxon>
        <taxon>Metazoa</taxon>
        <taxon>Ecdysozoa</taxon>
        <taxon>Arthropoda</taxon>
        <taxon>Chelicerata</taxon>
        <taxon>Arachnida</taxon>
        <taxon>Acari</taxon>
        <taxon>Parasitiformes</taxon>
        <taxon>Ixodida</taxon>
        <taxon>Ixodoidea</taxon>
        <taxon>Ixodidae</taxon>
        <taxon>Rhipicephalinae</taxon>
        <taxon>Rhipicephalus</taxon>
        <taxon>Boophilus</taxon>
    </lineage>
</organism>
<gene>
    <name evidence="2" type="ORF">HPB51_013728</name>
</gene>
<reference evidence="2" key="1">
    <citation type="journal article" date="2020" name="Cell">
        <title>Large-Scale Comparative Analyses of Tick Genomes Elucidate Their Genetic Diversity and Vector Capacities.</title>
        <authorList>
            <consortium name="Tick Genome and Microbiome Consortium (TIGMIC)"/>
            <person name="Jia N."/>
            <person name="Wang J."/>
            <person name="Shi W."/>
            <person name="Du L."/>
            <person name="Sun Y."/>
            <person name="Zhan W."/>
            <person name="Jiang J.F."/>
            <person name="Wang Q."/>
            <person name="Zhang B."/>
            <person name="Ji P."/>
            <person name="Bell-Sakyi L."/>
            <person name="Cui X.M."/>
            <person name="Yuan T.T."/>
            <person name="Jiang B.G."/>
            <person name="Yang W.F."/>
            <person name="Lam T.T."/>
            <person name="Chang Q.C."/>
            <person name="Ding S.J."/>
            <person name="Wang X.J."/>
            <person name="Zhu J.G."/>
            <person name="Ruan X.D."/>
            <person name="Zhao L."/>
            <person name="Wei J.T."/>
            <person name="Ye R.Z."/>
            <person name="Que T.C."/>
            <person name="Du C.H."/>
            <person name="Zhou Y.H."/>
            <person name="Cheng J.X."/>
            <person name="Dai P.F."/>
            <person name="Guo W.B."/>
            <person name="Han X.H."/>
            <person name="Huang E.J."/>
            <person name="Li L.F."/>
            <person name="Wei W."/>
            <person name="Gao Y.C."/>
            <person name="Liu J.Z."/>
            <person name="Shao H.Z."/>
            <person name="Wang X."/>
            <person name="Wang C.C."/>
            <person name="Yang T.C."/>
            <person name="Huo Q.B."/>
            <person name="Li W."/>
            <person name="Chen H.Y."/>
            <person name="Chen S.E."/>
            <person name="Zhou L.G."/>
            <person name="Ni X.B."/>
            <person name="Tian J.H."/>
            <person name="Sheng Y."/>
            <person name="Liu T."/>
            <person name="Pan Y.S."/>
            <person name="Xia L.Y."/>
            <person name="Li J."/>
            <person name="Zhao F."/>
            <person name="Cao W.C."/>
        </authorList>
    </citation>
    <scope>NUCLEOTIDE SEQUENCE</scope>
    <source>
        <strain evidence="2">Rmic-2018</strain>
    </source>
</reference>
<feature type="region of interest" description="Disordered" evidence="1">
    <location>
        <begin position="128"/>
        <end position="172"/>
    </location>
</feature>
<comment type="caution">
    <text evidence="2">The sequence shown here is derived from an EMBL/GenBank/DDBJ whole genome shotgun (WGS) entry which is preliminary data.</text>
</comment>
<evidence type="ECO:0000313" key="3">
    <source>
        <dbReference type="Proteomes" id="UP000821866"/>
    </source>
</evidence>
<evidence type="ECO:0000313" key="2">
    <source>
        <dbReference type="EMBL" id="KAH8041068.1"/>
    </source>
</evidence>
<protein>
    <submittedName>
        <fullName evidence="2">Uncharacterized protein</fullName>
    </submittedName>
</protein>
<dbReference type="EMBL" id="JABSTU010000001">
    <property type="protein sequence ID" value="KAH8041068.1"/>
    <property type="molecule type" value="Genomic_DNA"/>
</dbReference>
<sequence length="172" mass="18934">MEGPRAVAAASSPRPHIVCKHSLCDRVARPGTPSALKVSEVVRLSNNEGKRLLLDAANRAVRVENCGGGRACVVRGSDPCGEMGELRRRIYYIHPVVPVPRIENTARLAIYILRGVWAVPASAADGSRSCRQSEEAGRRRRPAAFARQRSSERAKRRRRKKTARLCGSSRRA</sequence>
<proteinExistence type="predicted"/>
<evidence type="ECO:0000256" key="1">
    <source>
        <dbReference type="SAM" id="MobiDB-lite"/>
    </source>
</evidence>
<dbReference type="Proteomes" id="UP000821866">
    <property type="component" value="Chromosome 1"/>
</dbReference>
<accession>A0A9J6F3F3</accession>
<keyword evidence="3" id="KW-1185">Reference proteome</keyword>
<feature type="compositionally biased region" description="Basic residues" evidence="1">
    <location>
        <begin position="154"/>
        <end position="163"/>
    </location>
</feature>
<reference evidence="2" key="2">
    <citation type="submission" date="2021-09" db="EMBL/GenBank/DDBJ databases">
        <authorList>
            <person name="Jia N."/>
            <person name="Wang J."/>
            <person name="Shi W."/>
            <person name="Du L."/>
            <person name="Sun Y."/>
            <person name="Zhan W."/>
            <person name="Jiang J."/>
            <person name="Wang Q."/>
            <person name="Zhang B."/>
            <person name="Ji P."/>
            <person name="Sakyi L.B."/>
            <person name="Cui X."/>
            <person name="Yuan T."/>
            <person name="Jiang B."/>
            <person name="Yang W."/>
            <person name="Lam T.T.-Y."/>
            <person name="Chang Q."/>
            <person name="Ding S."/>
            <person name="Wang X."/>
            <person name="Zhu J."/>
            <person name="Ruan X."/>
            <person name="Zhao L."/>
            <person name="Wei J."/>
            <person name="Que T."/>
            <person name="Du C."/>
            <person name="Cheng J."/>
            <person name="Dai P."/>
            <person name="Han X."/>
            <person name="Huang E."/>
            <person name="Gao Y."/>
            <person name="Liu J."/>
            <person name="Shao H."/>
            <person name="Ye R."/>
            <person name="Li L."/>
            <person name="Wei W."/>
            <person name="Wang X."/>
            <person name="Wang C."/>
            <person name="Huo Q."/>
            <person name="Li W."/>
            <person name="Guo W."/>
            <person name="Chen H."/>
            <person name="Chen S."/>
            <person name="Zhou L."/>
            <person name="Zhou L."/>
            <person name="Ni X."/>
            <person name="Tian J."/>
            <person name="Zhou Y."/>
            <person name="Sheng Y."/>
            <person name="Liu T."/>
            <person name="Pan Y."/>
            <person name="Xia L."/>
            <person name="Li J."/>
            <person name="Zhao F."/>
            <person name="Cao W."/>
        </authorList>
    </citation>
    <scope>NUCLEOTIDE SEQUENCE</scope>
    <source>
        <strain evidence="2">Rmic-2018</strain>
        <tissue evidence="2">Larvae</tissue>
    </source>
</reference>
<name>A0A9J6F3F3_RHIMP</name>
<dbReference type="AlphaFoldDB" id="A0A9J6F3F3"/>